<evidence type="ECO:0000313" key="3">
    <source>
        <dbReference type="EnsemblMetazoa" id="PPA00706.1"/>
    </source>
</evidence>
<dbReference type="EnsemblMetazoa" id="PPA00706.1">
    <property type="protein sequence ID" value="PPA00706.1"/>
    <property type="gene ID" value="WBGene00090260"/>
</dbReference>
<keyword evidence="4" id="KW-1185">Reference proteome</keyword>
<reference evidence="4" key="1">
    <citation type="journal article" date="2008" name="Nat. Genet.">
        <title>The Pristionchus pacificus genome provides a unique perspective on nematode lifestyle and parasitism.</title>
        <authorList>
            <person name="Dieterich C."/>
            <person name="Clifton S.W."/>
            <person name="Schuster L.N."/>
            <person name="Chinwalla A."/>
            <person name="Delehaunty K."/>
            <person name="Dinkelacker I."/>
            <person name="Fulton L."/>
            <person name="Fulton R."/>
            <person name="Godfrey J."/>
            <person name="Minx P."/>
            <person name="Mitreva M."/>
            <person name="Roeseler W."/>
            <person name="Tian H."/>
            <person name="Witte H."/>
            <person name="Yang S.P."/>
            <person name="Wilson R.K."/>
            <person name="Sommer R.J."/>
        </authorList>
    </citation>
    <scope>NUCLEOTIDE SEQUENCE [LARGE SCALE GENOMIC DNA]</scope>
    <source>
        <strain evidence="4">PS312</strain>
    </source>
</reference>
<accession>A0A8R1U208</accession>
<sequence length="237" mass="25237">MASQPLSYYFSLFLTIIFPPTFLIMMCGRGKKNQTQSKATTPSDISRTSRRAVSSHSELPQISSSDNRISQISQILAATAPPPAVIPISPPPPPARAAVVASAPRAATAAAPAAPASPKIISPRSESGTRTDMAKIKDQSNNWGKPVGAALSPVASDPLDSSYAMPERRQVQETPKASSTNDSDLFHTFNSDNDDNSEKKDPTGSVKKRSVRCKTPQTPLEQATQSCSYLVSPIAKT</sequence>
<accession>A0A454XJW5</accession>
<dbReference type="Proteomes" id="UP000005239">
    <property type="component" value="Unassembled WGS sequence"/>
</dbReference>
<feature type="compositionally biased region" description="Basic and acidic residues" evidence="1">
    <location>
        <begin position="127"/>
        <end position="138"/>
    </location>
</feature>
<feature type="region of interest" description="Disordered" evidence="1">
    <location>
        <begin position="31"/>
        <end position="66"/>
    </location>
</feature>
<evidence type="ECO:0000313" key="4">
    <source>
        <dbReference type="Proteomes" id="UP000005239"/>
    </source>
</evidence>
<keyword evidence="2" id="KW-1133">Transmembrane helix</keyword>
<gene>
    <name evidence="3" type="primary">WBGene00090260</name>
</gene>
<organism evidence="3 4">
    <name type="scientific">Pristionchus pacificus</name>
    <name type="common">Parasitic nematode worm</name>
    <dbReference type="NCBI Taxonomy" id="54126"/>
    <lineage>
        <taxon>Eukaryota</taxon>
        <taxon>Metazoa</taxon>
        <taxon>Ecdysozoa</taxon>
        <taxon>Nematoda</taxon>
        <taxon>Chromadorea</taxon>
        <taxon>Rhabditida</taxon>
        <taxon>Rhabditina</taxon>
        <taxon>Diplogasteromorpha</taxon>
        <taxon>Diplogasteroidea</taxon>
        <taxon>Neodiplogasteridae</taxon>
        <taxon>Pristionchus</taxon>
    </lineage>
</organism>
<name>A0A454XJW5_PRIPA</name>
<evidence type="ECO:0000256" key="2">
    <source>
        <dbReference type="SAM" id="Phobius"/>
    </source>
</evidence>
<dbReference type="AlphaFoldDB" id="A0A454XJW5"/>
<feature type="compositionally biased region" description="Polar residues" evidence="1">
    <location>
        <begin position="33"/>
        <end position="66"/>
    </location>
</feature>
<feature type="compositionally biased region" description="Polar residues" evidence="1">
    <location>
        <begin position="172"/>
        <end position="183"/>
    </location>
</feature>
<keyword evidence="2" id="KW-0472">Membrane</keyword>
<feature type="compositionally biased region" description="Polar residues" evidence="1">
    <location>
        <begin position="215"/>
        <end position="225"/>
    </location>
</feature>
<feature type="region of interest" description="Disordered" evidence="1">
    <location>
        <begin position="109"/>
        <end position="225"/>
    </location>
</feature>
<protein>
    <submittedName>
        <fullName evidence="3">Uncharacterized protein</fullName>
    </submittedName>
</protein>
<evidence type="ECO:0000256" key="1">
    <source>
        <dbReference type="SAM" id="MobiDB-lite"/>
    </source>
</evidence>
<keyword evidence="2" id="KW-0812">Transmembrane</keyword>
<proteinExistence type="predicted"/>
<feature type="compositionally biased region" description="Low complexity" evidence="1">
    <location>
        <begin position="109"/>
        <end position="118"/>
    </location>
</feature>
<feature type="transmembrane region" description="Helical" evidence="2">
    <location>
        <begin position="6"/>
        <end position="28"/>
    </location>
</feature>
<reference evidence="3" key="2">
    <citation type="submission" date="2022-06" db="UniProtKB">
        <authorList>
            <consortium name="EnsemblMetazoa"/>
        </authorList>
    </citation>
    <scope>IDENTIFICATION</scope>
    <source>
        <strain evidence="3">PS312</strain>
    </source>
</reference>